<dbReference type="InterPro" id="IPR001155">
    <property type="entry name" value="OxRdtase_FMN_N"/>
</dbReference>
<dbReference type="GO" id="GO:0005829">
    <property type="term" value="C:cytosol"/>
    <property type="evidence" value="ECO:0007669"/>
    <property type="project" value="TreeGrafter"/>
</dbReference>
<evidence type="ECO:0000256" key="3">
    <source>
        <dbReference type="ARBA" id="ARBA00023002"/>
    </source>
</evidence>
<keyword evidence="6" id="KW-1185">Reference proteome</keyword>
<dbReference type="OrthoDB" id="8523426at2"/>
<reference evidence="5 6" key="1">
    <citation type="submission" date="2019-08" db="EMBL/GenBank/DDBJ databases">
        <title>Amphibian skin-associated Pigmentiphaga: genome sequence and occurrence across geography and hosts.</title>
        <authorList>
            <person name="Bletz M.C."/>
            <person name="Bunk B."/>
            <person name="Sproeer C."/>
            <person name="Biwer P."/>
            <person name="Reiter S."/>
            <person name="Rabemananjara F.C.E."/>
            <person name="Schulz S."/>
            <person name="Overmann J."/>
            <person name="Vences M."/>
        </authorList>
    </citation>
    <scope>NUCLEOTIDE SEQUENCE [LARGE SCALE GENOMIC DNA]</scope>
    <source>
        <strain evidence="5 6">Mada1488</strain>
    </source>
</reference>
<dbReference type="AlphaFoldDB" id="A0A5C0B0A6"/>
<dbReference type="Pfam" id="PF00724">
    <property type="entry name" value="Oxidored_FMN"/>
    <property type="match status" value="1"/>
</dbReference>
<dbReference type="InterPro" id="IPR013785">
    <property type="entry name" value="Aldolase_TIM"/>
</dbReference>
<accession>A0A5C0B0A6</accession>
<dbReference type="Gene3D" id="3.20.20.70">
    <property type="entry name" value="Aldolase class I"/>
    <property type="match status" value="1"/>
</dbReference>
<evidence type="ECO:0000313" key="5">
    <source>
        <dbReference type="EMBL" id="QEI06057.1"/>
    </source>
</evidence>
<dbReference type="GO" id="GO:0010181">
    <property type="term" value="F:FMN binding"/>
    <property type="evidence" value="ECO:0007669"/>
    <property type="project" value="InterPro"/>
</dbReference>
<dbReference type="FunFam" id="3.20.20.70:FF:000059">
    <property type="entry name" value="N-ethylmaleimide reductase, FMN-linked"/>
    <property type="match status" value="1"/>
</dbReference>
<dbReference type="PANTHER" id="PTHR22893:SF91">
    <property type="entry name" value="NADPH DEHYDROGENASE 2-RELATED"/>
    <property type="match status" value="1"/>
</dbReference>
<dbReference type="InterPro" id="IPR045247">
    <property type="entry name" value="Oye-like"/>
</dbReference>
<organism evidence="5 6">
    <name type="scientific">Pigmentiphaga aceris</name>
    <dbReference type="NCBI Taxonomy" id="1940612"/>
    <lineage>
        <taxon>Bacteria</taxon>
        <taxon>Pseudomonadati</taxon>
        <taxon>Pseudomonadota</taxon>
        <taxon>Betaproteobacteria</taxon>
        <taxon>Burkholderiales</taxon>
        <taxon>Alcaligenaceae</taxon>
        <taxon>Pigmentiphaga</taxon>
    </lineage>
</organism>
<dbReference type="KEGG" id="pacr:FXN63_09565"/>
<dbReference type="SUPFAM" id="SSF51395">
    <property type="entry name" value="FMN-linked oxidoreductases"/>
    <property type="match status" value="1"/>
</dbReference>
<dbReference type="Proteomes" id="UP000325161">
    <property type="component" value="Chromosome"/>
</dbReference>
<dbReference type="GO" id="GO:0016628">
    <property type="term" value="F:oxidoreductase activity, acting on the CH-CH group of donors, NAD or NADP as acceptor"/>
    <property type="evidence" value="ECO:0007669"/>
    <property type="project" value="UniProtKB-ARBA"/>
</dbReference>
<gene>
    <name evidence="5" type="ORF">FXN63_09565</name>
</gene>
<protein>
    <submittedName>
        <fullName evidence="5">Alkene reductase</fullName>
    </submittedName>
</protein>
<evidence type="ECO:0000259" key="4">
    <source>
        <dbReference type="Pfam" id="PF00724"/>
    </source>
</evidence>
<dbReference type="CDD" id="cd02933">
    <property type="entry name" value="OYE_like_FMN"/>
    <property type="match status" value="1"/>
</dbReference>
<dbReference type="RefSeq" id="WP_148814440.1">
    <property type="nucleotide sequence ID" value="NZ_CP043046.1"/>
</dbReference>
<evidence type="ECO:0000256" key="2">
    <source>
        <dbReference type="ARBA" id="ARBA00005979"/>
    </source>
</evidence>
<name>A0A5C0B0A6_9BURK</name>
<comment type="cofactor">
    <cofactor evidence="1">
        <name>FMN</name>
        <dbReference type="ChEBI" id="CHEBI:58210"/>
    </cofactor>
</comment>
<feature type="domain" description="NADH:flavin oxidoreductase/NADH oxidase N-terminal" evidence="4">
    <location>
        <begin position="7"/>
        <end position="337"/>
    </location>
</feature>
<comment type="similarity">
    <text evidence="2">Belongs to the NADH:flavin oxidoreductase/NADH oxidase family.</text>
</comment>
<keyword evidence="3" id="KW-0560">Oxidoreductase</keyword>
<evidence type="ECO:0000313" key="6">
    <source>
        <dbReference type="Proteomes" id="UP000325161"/>
    </source>
</evidence>
<proteinExistence type="inferred from homology"/>
<sequence length="380" mass="41092">MTLIFDSYDLAGLQLPNRIVMAPMTRARAPEGIPDDMTVLYYRQRASAGLIISEGAPVSTEGRGYLFNPALHTAEQAAGWRRVTDGVHSEGGRIFAQLWHVGRLSHTSLQVDGRAPVSSTATRSATAKAFAYDENGAPAMVPVSAPRALATDEIARVTQDFVRAAQLAIDAGFDGVEIHGANGYLFEQFLNGGVNDRTDRYGGSIPNRLRFLLETFDAIAAAIGSHRVGIRISPFGRLYDMPAFEGEADTWLALAEALAPRKLAYVHLSDQLSLGCEKIPSDFSAAFRRAYPGTLIAAGNFDKASGERALQSGELDLIAFGRPFISNPDLVERMRHDWPIAPADRATFYGSSGAKGYTDYPRYQPAALPQDADVSLVNPA</sequence>
<dbReference type="PANTHER" id="PTHR22893">
    <property type="entry name" value="NADH OXIDOREDUCTASE-RELATED"/>
    <property type="match status" value="1"/>
</dbReference>
<evidence type="ECO:0000256" key="1">
    <source>
        <dbReference type="ARBA" id="ARBA00001917"/>
    </source>
</evidence>
<dbReference type="EMBL" id="CP043046">
    <property type="protein sequence ID" value="QEI06057.1"/>
    <property type="molecule type" value="Genomic_DNA"/>
</dbReference>